<feature type="region of interest" description="Disordered" evidence="1">
    <location>
        <begin position="305"/>
        <end position="324"/>
    </location>
</feature>
<dbReference type="Proteomes" id="UP000717515">
    <property type="component" value="Unassembled WGS sequence"/>
</dbReference>
<accession>A0A9P8CV27</accession>
<reference evidence="3" key="1">
    <citation type="submission" date="2021-07" db="EMBL/GenBank/DDBJ databases">
        <title>Draft genome of Mortierella alpina, strain LL118, isolated from an aspen leaf litter sample.</title>
        <authorList>
            <person name="Yang S."/>
            <person name="Vinatzer B.A."/>
        </authorList>
    </citation>
    <scope>NUCLEOTIDE SEQUENCE</scope>
    <source>
        <strain evidence="3">LL118</strain>
    </source>
</reference>
<dbReference type="PANTHER" id="PTHR13526">
    <property type="entry name" value="TRANSCRIPTION FACTOR SPT20 HOMOLOG"/>
    <property type="match status" value="1"/>
</dbReference>
<dbReference type="GO" id="GO:0006357">
    <property type="term" value="P:regulation of transcription by RNA polymerase II"/>
    <property type="evidence" value="ECO:0007669"/>
    <property type="project" value="TreeGrafter"/>
</dbReference>
<evidence type="ECO:0000256" key="1">
    <source>
        <dbReference type="SAM" id="MobiDB-lite"/>
    </source>
</evidence>
<dbReference type="PANTHER" id="PTHR13526:SF8">
    <property type="entry name" value="TRANSCRIPTION FACTOR SPT20 HOMOLOG"/>
    <property type="match status" value="1"/>
</dbReference>
<evidence type="ECO:0000313" key="3">
    <source>
        <dbReference type="EMBL" id="KAG9319506.1"/>
    </source>
</evidence>
<comment type="caution">
    <text evidence="3">The sequence shown here is derived from an EMBL/GenBank/DDBJ whole genome shotgun (WGS) entry which is preliminary data.</text>
</comment>
<protein>
    <recommendedName>
        <fullName evidence="2">Spt20-like SEP domain-containing protein</fullName>
    </recommendedName>
</protein>
<dbReference type="InterPro" id="IPR021950">
    <property type="entry name" value="Spt20"/>
</dbReference>
<dbReference type="GO" id="GO:0043248">
    <property type="term" value="P:proteasome assembly"/>
    <property type="evidence" value="ECO:0007669"/>
    <property type="project" value="InterPro"/>
</dbReference>
<sequence length="1312" mass="135748">MNSTMVTAIEHHSNQQRSQGPQYGAAGPTINTNPRGMKSPPLNSPNGLMSPGRSGGGGSGQTKKEKAAAAAAARSLSLHTKLSSGSQASSAMSESPRSALTSPSGAGASSYLDRSGHAGSRGVKRSIEETQPLAKGSGKKSLLEKYKHRPASFVIHLYETHFKFENQDGVFLFNSPMKIFLKSIQEKRLPSGLLDIIKSAKCPYYEGCLIAEVVDHRVRSMQTDEGSSTKGENGGTTKRVVLIPTQETLWADLSLLHEESGENWSSDVMLDVESKILIATEAPLCLDPSPMVTVLSNEISYHQTSAGQRTRKRRKWNSLEREQEAARKAEEDKLMSMMDEKSLVDFQPNFSRLAFLTEWRQKKKMEETQLIPVLDPKKSKAKRQEMSVLPDGRKIVRTLRFEREDKKRGYKKHFMFNIMQCPDLSFEAVMRYGTAPDSAVGGGIRKFHLGPEQSADAYVQSLKSMYFPLNSLISDTTPTSTNTARANAAVAAAAAAAAAAVNTGTNVVANTVNTNNSVAPAATSVNTGANITNPPQATGAQNITASNMNATGIGAGGMMSPNTNPGMISPLQQSGVAITLQQQQRQQELLKVILSSFQKNQQQQLAAAGRGNGGPNPASSAALAGLATHLANIASVSSAAGSGIGSPKPGPVQTPQFTSPIPAPANVSVGAAPTSGAMAGLSLTSPAGGVQLASGQVAMAAVAGGSNGNQLSAGTNAANLISGAGVTAGTAEANNAVNNAGMGNNNSNNGGNNNGITGASATTMPMQQQAAVQSVVAMQQQLQKLHNQQNMASQHHQHQLAQFMAIVQTQGLNVEQVQKRQQALVAQFRQQIMVLQQQQAILQTRQQQTMDALKAAGVTTDMMKELMTRTPNIPNQQAVQAAQQAAQQAGVQAAQQVMTVINMSRANSANNVMANANNPGAVPNVSTATNSAVTATTTSNTNNTGAGINPAMTNATGLNTAALLNNNAATMNLNLPGTNGANAGNLAGVNMAMGRGRGMMLPNNGLGGAGGLGRGTMLGGVSAGQQAAAAVGGLSRANSLQGAMSQAGGINNVAGNPLMNGQLNAMGAASGPLAAGAGTAVSGVTANGPAGLGNTPASGAISAAGTATTAGGASATATMAGLAGMHAIPTHSLNMADSSTASGIESGSGLEQPAVMAAFTPAEPAMPQFKIHQETFLFMNQQPVYVQVTALDNSAWIWISAGANPLMQQHQQFQGGPSAASAAGGAFGDFAMAMPAFRPGQPAVSSTLLGNPVDETAAHMARRLAVRFKHQFLVNVDIPATSDNAMLLAFAERKLIDMLRDTVFFKAPATAS</sequence>
<dbReference type="GO" id="GO:0000124">
    <property type="term" value="C:SAGA complex"/>
    <property type="evidence" value="ECO:0007669"/>
    <property type="project" value="InterPro"/>
</dbReference>
<dbReference type="Pfam" id="PF12090">
    <property type="entry name" value="Spt20_SEP"/>
    <property type="match status" value="1"/>
</dbReference>
<feature type="region of interest" description="Disordered" evidence="1">
    <location>
        <begin position="1"/>
        <end position="141"/>
    </location>
</feature>
<dbReference type="Pfam" id="PF16093">
    <property type="entry name" value="PAC4"/>
    <property type="match status" value="1"/>
</dbReference>
<evidence type="ECO:0000259" key="2">
    <source>
        <dbReference type="Pfam" id="PF12090"/>
    </source>
</evidence>
<organism evidence="3 4">
    <name type="scientific">Mortierella alpina</name>
    <name type="common">Oleaginous fungus</name>
    <name type="synonym">Mortierella renispora</name>
    <dbReference type="NCBI Taxonomy" id="64518"/>
    <lineage>
        <taxon>Eukaryota</taxon>
        <taxon>Fungi</taxon>
        <taxon>Fungi incertae sedis</taxon>
        <taxon>Mucoromycota</taxon>
        <taxon>Mortierellomycotina</taxon>
        <taxon>Mortierellomycetes</taxon>
        <taxon>Mortierellales</taxon>
        <taxon>Mortierellaceae</taxon>
        <taxon>Mortierella</taxon>
    </lineage>
</organism>
<dbReference type="InterPro" id="IPR046468">
    <property type="entry name" value="Spt20-like_SEP"/>
</dbReference>
<gene>
    <name evidence="3" type="ORF">KVV02_000685</name>
</gene>
<feature type="region of interest" description="Disordered" evidence="1">
    <location>
        <begin position="639"/>
        <end position="661"/>
    </location>
</feature>
<proteinExistence type="predicted"/>
<feature type="compositionally biased region" description="Low complexity" evidence="1">
    <location>
        <begin position="83"/>
        <end position="99"/>
    </location>
</feature>
<dbReference type="EMBL" id="JAIFTL010000437">
    <property type="protein sequence ID" value="KAG9319506.1"/>
    <property type="molecule type" value="Genomic_DNA"/>
</dbReference>
<evidence type="ECO:0000313" key="4">
    <source>
        <dbReference type="Proteomes" id="UP000717515"/>
    </source>
</evidence>
<name>A0A9P8CV27_MORAP</name>
<dbReference type="GO" id="GO:0003712">
    <property type="term" value="F:transcription coregulator activity"/>
    <property type="evidence" value="ECO:0007669"/>
    <property type="project" value="InterPro"/>
</dbReference>
<dbReference type="InterPro" id="IPR032157">
    <property type="entry name" value="PAC4"/>
</dbReference>
<feature type="domain" description="Spt20-like SEP" evidence="2">
    <location>
        <begin position="149"/>
        <end position="293"/>
    </location>
</feature>